<dbReference type="AlphaFoldDB" id="A0A2T2ZXK7"/>
<feature type="domain" description="CFEM" evidence="12">
    <location>
        <begin position="6"/>
        <end position="120"/>
    </location>
</feature>
<sequence length="153" mass="15060">MQFTALLLAGTFGLATAASSSSSSNTTALVAELPSCSTSCLTDGAADAGCSTTDYSCMCSNMDAVTANVSTCLASSCSVTDISTTEQVVLEICDQVDNSTSTSTANTTDSTSSSSSSSSSASSTSKSAAAGRPELFRGLGWAAIVGLVGLVAL</sequence>
<evidence type="ECO:0000256" key="9">
    <source>
        <dbReference type="PROSITE-ProRule" id="PRU01356"/>
    </source>
</evidence>
<feature type="disulfide bond" evidence="9">
    <location>
        <begin position="50"/>
        <end position="57"/>
    </location>
</feature>
<accession>A0A2T2ZXK7</accession>
<feature type="region of interest" description="Disordered" evidence="10">
    <location>
        <begin position="98"/>
        <end position="126"/>
    </location>
</feature>
<evidence type="ECO:0000256" key="7">
    <source>
        <dbReference type="ARBA" id="ARBA00023157"/>
    </source>
</evidence>
<keyword evidence="5" id="KW-0325">Glycoprotein</keyword>
<keyword evidence="6 11" id="KW-0732">Signal</keyword>
<evidence type="ECO:0000256" key="6">
    <source>
        <dbReference type="ARBA" id="ARBA00022729"/>
    </source>
</evidence>
<evidence type="ECO:0000259" key="12">
    <source>
        <dbReference type="PROSITE" id="PS52012"/>
    </source>
</evidence>
<proteinExistence type="inferred from homology"/>
<feature type="chain" id="PRO_5015681416" description="CFEM domain-containing protein" evidence="11">
    <location>
        <begin position="18"/>
        <end position="153"/>
    </location>
</feature>
<evidence type="ECO:0000256" key="11">
    <source>
        <dbReference type="SAM" id="SignalP"/>
    </source>
</evidence>
<keyword evidence="4" id="KW-0964">Secreted</keyword>
<dbReference type="PROSITE" id="PS52012">
    <property type="entry name" value="CFEM"/>
    <property type="match status" value="1"/>
</dbReference>
<keyword evidence="8" id="KW-0449">Lipoprotein</keyword>
<keyword evidence="9" id="KW-0408">Iron</keyword>
<keyword evidence="9" id="KW-0349">Heme</keyword>
<dbReference type="InterPro" id="IPR008427">
    <property type="entry name" value="Extracellular_membr_CFEM_dom"/>
</dbReference>
<evidence type="ECO:0000256" key="2">
    <source>
        <dbReference type="ARBA" id="ARBA00004613"/>
    </source>
</evidence>
<dbReference type="GO" id="GO:0005576">
    <property type="term" value="C:extracellular region"/>
    <property type="evidence" value="ECO:0007669"/>
    <property type="project" value="UniProtKB-SubCell"/>
</dbReference>
<evidence type="ECO:0000256" key="4">
    <source>
        <dbReference type="ARBA" id="ARBA00022525"/>
    </source>
</evidence>
<comment type="similarity">
    <text evidence="3">Belongs to the RBT5 family.</text>
</comment>
<comment type="caution">
    <text evidence="9">Lacks conserved residue(s) required for the propagation of feature annotation.</text>
</comment>
<dbReference type="STRING" id="2025994.A0A2T2ZXK7"/>
<evidence type="ECO:0000256" key="8">
    <source>
        <dbReference type="ARBA" id="ARBA00023288"/>
    </source>
</evidence>
<gene>
    <name evidence="13" type="ORF">BD289DRAFT_455985</name>
</gene>
<evidence type="ECO:0000256" key="1">
    <source>
        <dbReference type="ARBA" id="ARBA00004589"/>
    </source>
</evidence>
<keyword evidence="14" id="KW-1185">Reference proteome</keyword>
<reference evidence="13 14" key="1">
    <citation type="journal article" date="2018" name="Mycol. Prog.">
        <title>Coniella lustricola, a new species from submerged detritus.</title>
        <authorList>
            <person name="Raudabaugh D.B."/>
            <person name="Iturriaga T."/>
            <person name="Carver A."/>
            <person name="Mondo S."/>
            <person name="Pangilinan J."/>
            <person name="Lipzen A."/>
            <person name="He G."/>
            <person name="Amirebrahimi M."/>
            <person name="Grigoriev I.V."/>
            <person name="Miller A.N."/>
        </authorList>
    </citation>
    <scope>NUCLEOTIDE SEQUENCE [LARGE SCALE GENOMIC DNA]</scope>
    <source>
        <strain evidence="13 14">B22-T-1</strain>
    </source>
</reference>
<dbReference type="GO" id="GO:0098552">
    <property type="term" value="C:side of membrane"/>
    <property type="evidence" value="ECO:0007669"/>
    <property type="project" value="UniProtKB-KW"/>
</dbReference>
<name>A0A2T2ZXK7_9PEZI</name>
<dbReference type="GO" id="GO:0046872">
    <property type="term" value="F:metal ion binding"/>
    <property type="evidence" value="ECO:0007669"/>
    <property type="project" value="UniProtKB-UniRule"/>
</dbReference>
<evidence type="ECO:0000256" key="5">
    <source>
        <dbReference type="ARBA" id="ARBA00022622"/>
    </source>
</evidence>
<dbReference type="InParanoid" id="A0A2T2ZXK7"/>
<dbReference type="EMBL" id="KZ678580">
    <property type="protein sequence ID" value="PSR79085.1"/>
    <property type="molecule type" value="Genomic_DNA"/>
</dbReference>
<comment type="subcellular location">
    <subcellularLocation>
        <location evidence="1">Membrane</location>
        <topology evidence="1">Lipid-anchor</topology>
        <topology evidence="1">GPI-anchor</topology>
    </subcellularLocation>
    <subcellularLocation>
        <location evidence="2">Secreted</location>
    </subcellularLocation>
</comment>
<evidence type="ECO:0000313" key="14">
    <source>
        <dbReference type="Proteomes" id="UP000241462"/>
    </source>
</evidence>
<feature type="binding site" description="axial binding residue" evidence="9">
    <location>
        <position position="54"/>
    </location>
    <ligand>
        <name>heme</name>
        <dbReference type="ChEBI" id="CHEBI:30413"/>
    </ligand>
    <ligandPart>
        <name>Fe</name>
        <dbReference type="ChEBI" id="CHEBI:18248"/>
    </ligandPart>
</feature>
<feature type="compositionally biased region" description="Low complexity" evidence="10">
    <location>
        <begin position="99"/>
        <end position="126"/>
    </location>
</feature>
<evidence type="ECO:0000256" key="3">
    <source>
        <dbReference type="ARBA" id="ARBA00010031"/>
    </source>
</evidence>
<dbReference type="Proteomes" id="UP000241462">
    <property type="component" value="Unassembled WGS sequence"/>
</dbReference>
<dbReference type="Pfam" id="PF05730">
    <property type="entry name" value="CFEM"/>
    <property type="match status" value="1"/>
</dbReference>
<keyword evidence="9" id="KW-0479">Metal-binding</keyword>
<keyword evidence="7 9" id="KW-1015">Disulfide bond</keyword>
<evidence type="ECO:0000256" key="10">
    <source>
        <dbReference type="SAM" id="MobiDB-lite"/>
    </source>
</evidence>
<organism evidence="13 14">
    <name type="scientific">Coniella lustricola</name>
    <dbReference type="NCBI Taxonomy" id="2025994"/>
    <lineage>
        <taxon>Eukaryota</taxon>
        <taxon>Fungi</taxon>
        <taxon>Dikarya</taxon>
        <taxon>Ascomycota</taxon>
        <taxon>Pezizomycotina</taxon>
        <taxon>Sordariomycetes</taxon>
        <taxon>Sordariomycetidae</taxon>
        <taxon>Diaporthales</taxon>
        <taxon>Schizoparmaceae</taxon>
        <taxon>Coniella</taxon>
    </lineage>
</organism>
<evidence type="ECO:0000313" key="13">
    <source>
        <dbReference type="EMBL" id="PSR79085.1"/>
    </source>
</evidence>
<dbReference type="SMART" id="SM00747">
    <property type="entry name" value="CFEM"/>
    <property type="match status" value="1"/>
</dbReference>
<protein>
    <recommendedName>
        <fullName evidence="12">CFEM domain-containing protein</fullName>
    </recommendedName>
</protein>
<dbReference type="OrthoDB" id="3559948at2759"/>
<keyword evidence="5" id="KW-0472">Membrane</keyword>
<feature type="signal peptide" evidence="11">
    <location>
        <begin position="1"/>
        <end position="17"/>
    </location>
</feature>
<keyword evidence="5" id="KW-0336">GPI-anchor</keyword>